<dbReference type="Gene3D" id="3.30.56.10">
    <property type="match status" value="2"/>
</dbReference>
<sequence length="816" mass="89526">MRISLNWLRELVATDLAADDLGHRLTMAGFEVEEIEDRRTWADGVVVGKVVDRQPHPNADRLSVCQVDIGAEALLTIVCGAPNVRADIFVAVATLGTYLPIPDLKLKKTKLRGIKSEGMICSLAELGLRKESEGIHIFDAAVHGVAALTLGADVRPLLGLNDVVLDLSSTANRADALSLIGIAREVKALTSVALTLPSVTVAADLPQTSALTVSLAAQTACPLYIGTMIEGVTIAPSPPWLRQRLEASGIRPINNVVDITNYVLLEWGQPLHAFDRDRFQSLTGHQDLTLGVRFAAEKETLTTLDGQERQLHSQNLVITAQDHPIALAGVMGGETTEVHDGTQNLLLEAAWFDSVAIRRSARAQGLRTEASTRYERGVNAVELPLACQRALDLIQQLTGGTVVTQSIADQRSTGTPSPVIDLRLDRLQQVLGTVESGDIGRLLEAADVERVLTALGCHLGPLSPEGTWTVTVPPYRYRDLEREIDLIEEVARLYGYDNFCDTLPSQGELGYLPEDQVWTRRIREACRAVGLTELMHYSLVKPGLDRQITLSNPLFAEYSALRSDLIPGLLDAFQYNLEQGNGGLQGFEIGRVFWTDEEGLGENDCLGGILGGDPSQGRWLRSGREQPLTWYEAKGCLDSLFQRLGLGVEYRPDRRDQRLHPGRTASLWLQGDRLGTFGQLHPQLAQERGLTATAYIFQLDLDVLLDALITLDEGGIHFQPFSTFPAADRDLAFFVPTAVAVADLERSMRKAGRPLLQGVELFDQYQGDSVPEGQRSLAFRLVYRADDRTLTDGDVDPIHQQVRDALAEKFQVTLRS</sequence>
<dbReference type="GO" id="GO:0000049">
    <property type="term" value="F:tRNA binding"/>
    <property type="evidence" value="ECO:0007669"/>
    <property type="project" value="UniProtKB-UniRule"/>
</dbReference>
<dbReference type="InterPro" id="IPR045060">
    <property type="entry name" value="Phe-tRNA-ligase_IIc_bsu"/>
</dbReference>
<dbReference type="InterPro" id="IPR045864">
    <property type="entry name" value="aa-tRNA-synth_II/BPL/LPL"/>
</dbReference>
<dbReference type="EMBL" id="AJTX02000006">
    <property type="protein sequence ID" value="KKI98835.1"/>
    <property type="molecule type" value="Genomic_DNA"/>
</dbReference>
<evidence type="ECO:0000256" key="15">
    <source>
        <dbReference type="HAMAP-Rule" id="MF_00283"/>
    </source>
</evidence>
<evidence type="ECO:0000256" key="5">
    <source>
        <dbReference type="ARBA" id="ARBA00022555"/>
    </source>
</evidence>
<dbReference type="Gene3D" id="3.30.70.380">
    <property type="entry name" value="Ferrodoxin-fold anticodon-binding domain"/>
    <property type="match status" value="1"/>
</dbReference>
<dbReference type="OrthoDB" id="9805455at2"/>
<dbReference type="STRING" id="317619.GCA_000332315_01802"/>
<proteinExistence type="inferred from homology"/>
<dbReference type="Pfam" id="PF01588">
    <property type="entry name" value="tRNA_bind"/>
    <property type="match status" value="1"/>
</dbReference>
<dbReference type="PROSITE" id="PS51483">
    <property type="entry name" value="B5"/>
    <property type="match status" value="1"/>
</dbReference>
<dbReference type="InterPro" id="IPR020825">
    <property type="entry name" value="Phe-tRNA_synthase-like_B3/B4"/>
</dbReference>
<evidence type="ECO:0000256" key="12">
    <source>
        <dbReference type="ARBA" id="ARBA00022917"/>
    </source>
</evidence>
<keyword evidence="12 15" id="KW-0648">Protein biosynthesis</keyword>
<evidence type="ECO:0000256" key="8">
    <source>
        <dbReference type="ARBA" id="ARBA00022741"/>
    </source>
</evidence>
<dbReference type="InterPro" id="IPR012340">
    <property type="entry name" value="NA-bd_OB-fold"/>
</dbReference>
<dbReference type="Pfam" id="PF03484">
    <property type="entry name" value="B5"/>
    <property type="match status" value="1"/>
</dbReference>
<dbReference type="SMART" id="SM00874">
    <property type="entry name" value="B5"/>
    <property type="match status" value="1"/>
</dbReference>
<evidence type="ECO:0000256" key="10">
    <source>
        <dbReference type="ARBA" id="ARBA00022842"/>
    </source>
</evidence>
<keyword evidence="6 15" id="KW-0436">Ligase</keyword>
<dbReference type="HAMAP" id="MF_00283">
    <property type="entry name" value="Phe_tRNA_synth_beta1"/>
    <property type="match status" value="1"/>
</dbReference>
<dbReference type="GO" id="GO:0009328">
    <property type="term" value="C:phenylalanine-tRNA ligase complex"/>
    <property type="evidence" value="ECO:0007669"/>
    <property type="project" value="TreeGrafter"/>
</dbReference>
<reference evidence="20" key="1">
    <citation type="submission" date="2012-04" db="EMBL/GenBank/DDBJ databases">
        <authorList>
            <person name="Borisov I.G."/>
            <person name="Ivanikova N.V."/>
            <person name="Pinevich A.V."/>
        </authorList>
    </citation>
    <scope>NUCLEOTIDE SEQUENCE</scope>
    <source>
        <strain evidence="20">CALU 1027</strain>
    </source>
</reference>
<keyword evidence="5 16" id="KW-0820">tRNA-binding</keyword>
<dbReference type="InterPro" id="IPR002547">
    <property type="entry name" value="tRNA-bd_dom"/>
</dbReference>
<dbReference type="PANTHER" id="PTHR10947:SF0">
    <property type="entry name" value="PHENYLALANINE--TRNA LIGASE BETA SUBUNIT"/>
    <property type="match status" value="1"/>
</dbReference>
<dbReference type="CDD" id="cd00769">
    <property type="entry name" value="PheRS_beta_core"/>
    <property type="match status" value="1"/>
</dbReference>
<name>A0A0M2PQM7_PROHO</name>
<dbReference type="Gene3D" id="2.40.50.140">
    <property type="entry name" value="Nucleic acid-binding proteins"/>
    <property type="match status" value="1"/>
</dbReference>
<dbReference type="Proteomes" id="UP000034681">
    <property type="component" value="Unassembled WGS sequence"/>
</dbReference>
<keyword evidence="9 15" id="KW-0067">ATP-binding</keyword>
<dbReference type="InterPro" id="IPR041616">
    <property type="entry name" value="PheRS_beta_core"/>
</dbReference>
<evidence type="ECO:0000259" key="18">
    <source>
        <dbReference type="PROSITE" id="PS51447"/>
    </source>
</evidence>
<keyword evidence="4 15" id="KW-0963">Cytoplasm</keyword>
<protein>
    <recommendedName>
        <fullName evidence="15">Phenylalanine--tRNA ligase beta subunit</fullName>
        <ecNumber evidence="15">6.1.1.20</ecNumber>
    </recommendedName>
    <alternativeName>
        <fullName evidence="15">Phenylalanyl-tRNA synthetase beta subunit</fullName>
        <shortName evidence="15">PheRS</shortName>
    </alternativeName>
</protein>
<evidence type="ECO:0000256" key="7">
    <source>
        <dbReference type="ARBA" id="ARBA00022723"/>
    </source>
</evidence>
<feature type="binding site" evidence="15">
    <location>
        <position position="479"/>
    </location>
    <ligand>
        <name>Mg(2+)</name>
        <dbReference type="ChEBI" id="CHEBI:18420"/>
        <note>shared with alpha subunit</note>
    </ligand>
</feature>
<dbReference type="SUPFAM" id="SSF55681">
    <property type="entry name" value="Class II aaRS and biotin synthetases"/>
    <property type="match status" value="1"/>
</dbReference>
<dbReference type="SMART" id="SM00896">
    <property type="entry name" value="FDX-ACB"/>
    <property type="match status" value="1"/>
</dbReference>
<dbReference type="SUPFAM" id="SSF54991">
    <property type="entry name" value="Anticodon-binding domain of PheRS"/>
    <property type="match status" value="1"/>
</dbReference>
<feature type="domain" description="FDX-ACB" evidence="18">
    <location>
        <begin position="722"/>
        <end position="815"/>
    </location>
</feature>
<dbReference type="GO" id="GO:0006432">
    <property type="term" value="P:phenylalanyl-tRNA aminoacylation"/>
    <property type="evidence" value="ECO:0007669"/>
    <property type="project" value="UniProtKB-UniRule"/>
</dbReference>
<dbReference type="FunFam" id="3.50.40.10:FF:000001">
    <property type="entry name" value="Phenylalanine--tRNA ligase beta subunit"/>
    <property type="match status" value="1"/>
</dbReference>
<feature type="binding site" evidence="15">
    <location>
        <position position="485"/>
    </location>
    <ligand>
        <name>Mg(2+)</name>
        <dbReference type="ChEBI" id="CHEBI:18420"/>
        <note>shared with alpha subunit</note>
    </ligand>
</feature>
<dbReference type="Gene3D" id="3.50.40.10">
    <property type="entry name" value="Phenylalanyl-trna Synthetase, Chain B, domain 3"/>
    <property type="match status" value="1"/>
</dbReference>
<evidence type="ECO:0000256" key="4">
    <source>
        <dbReference type="ARBA" id="ARBA00022490"/>
    </source>
</evidence>
<evidence type="ECO:0000256" key="2">
    <source>
        <dbReference type="ARBA" id="ARBA00008653"/>
    </source>
</evidence>
<dbReference type="GO" id="GO:0000287">
    <property type="term" value="F:magnesium ion binding"/>
    <property type="evidence" value="ECO:0007669"/>
    <property type="project" value="UniProtKB-UniRule"/>
</dbReference>
<organism evidence="20 21">
    <name type="scientific">Prochlorothrix hollandica PCC 9006 = CALU 1027</name>
    <dbReference type="NCBI Taxonomy" id="317619"/>
    <lineage>
        <taxon>Bacteria</taxon>
        <taxon>Bacillati</taxon>
        <taxon>Cyanobacteriota</taxon>
        <taxon>Cyanophyceae</taxon>
        <taxon>Prochlorotrichales</taxon>
        <taxon>Prochlorotrichaceae</taxon>
        <taxon>Prochlorothrix</taxon>
    </lineage>
</organism>
<feature type="binding site" evidence="15">
    <location>
        <position position="488"/>
    </location>
    <ligand>
        <name>Mg(2+)</name>
        <dbReference type="ChEBI" id="CHEBI:18420"/>
        <note>shared with alpha subunit</note>
    </ligand>
</feature>
<dbReference type="CDD" id="cd02796">
    <property type="entry name" value="tRNA_bind_bactPheRS"/>
    <property type="match status" value="1"/>
</dbReference>
<evidence type="ECO:0000259" key="19">
    <source>
        <dbReference type="PROSITE" id="PS51483"/>
    </source>
</evidence>
<comment type="subunit">
    <text evidence="3 15">Tetramer of two alpha and two beta subunits.</text>
</comment>
<dbReference type="InterPro" id="IPR005121">
    <property type="entry name" value="Fdx_antiC-bd"/>
</dbReference>
<evidence type="ECO:0000256" key="6">
    <source>
        <dbReference type="ARBA" id="ARBA00022598"/>
    </source>
</evidence>
<keyword evidence="10 15" id="KW-0460">Magnesium</keyword>
<dbReference type="Pfam" id="PF17759">
    <property type="entry name" value="tRNA_synthFbeta"/>
    <property type="match status" value="1"/>
</dbReference>
<dbReference type="Pfam" id="PF03483">
    <property type="entry name" value="B3_4"/>
    <property type="match status" value="1"/>
</dbReference>
<comment type="caution">
    <text evidence="20">The sequence shown here is derived from an EMBL/GenBank/DDBJ whole genome shotgun (WGS) entry which is preliminary data.</text>
</comment>
<feature type="binding site" evidence="15">
    <location>
        <position position="489"/>
    </location>
    <ligand>
        <name>Mg(2+)</name>
        <dbReference type="ChEBI" id="CHEBI:18420"/>
        <note>shared with alpha subunit</note>
    </ligand>
</feature>
<evidence type="ECO:0000313" key="20">
    <source>
        <dbReference type="EMBL" id="KKI98835.1"/>
    </source>
</evidence>
<dbReference type="SUPFAM" id="SSF56037">
    <property type="entry name" value="PheT/TilS domain"/>
    <property type="match status" value="1"/>
</dbReference>
<feature type="domain" description="TRNA-binding" evidence="17">
    <location>
        <begin position="39"/>
        <end position="155"/>
    </location>
</feature>
<keyword evidence="21" id="KW-1185">Reference proteome</keyword>
<dbReference type="NCBIfam" id="NF045760">
    <property type="entry name" value="YtpR"/>
    <property type="match status" value="1"/>
</dbReference>
<evidence type="ECO:0000256" key="13">
    <source>
        <dbReference type="ARBA" id="ARBA00023146"/>
    </source>
</evidence>
<evidence type="ECO:0000256" key="16">
    <source>
        <dbReference type="PROSITE-ProRule" id="PRU00209"/>
    </source>
</evidence>
<dbReference type="SUPFAM" id="SSF50249">
    <property type="entry name" value="Nucleic acid-binding proteins"/>
    <property type="match status" value="1"/>
</dbReference>
<dbReference type="PROSITE" id="PS51447">
    <property type="entry name" value="FDX_ACB"/>
    <property type="match status" value="1"/>
</dbReference>
<evidence type="ECO:0000256" key="11">
    <source>
        <dbReference type="ARBA" id="ARBA00022884"/>
    </source>
</evidence>
<dbReference type="GO" id="GO:0005524">
    <property type="term" value="F:ATP binding"/>
    <property type="evidence" value="ECO:0007669"/>
    <property type="project" value="UniProtKB-UniRule"/>
</dbReference>
<dbReference type="AlphaFoldDB" id="A0A0M2PQM7"/>
<dbReference type="Pfam" id="PF03147">
    <property type="entry name" value="FDX-ACB"/>
    <property type="match status" value="1"/>
</dbReference>
<dbReference type="InterPro" id="IPR004532">
    <property type="entry name" value="Phe-tRNA-ligase_IIc_bsu_bact"/>
</dbReference>
<dbReference type="InterPro" id="IPR036690">
    <property type="entry name" value="Fdx_antiC-bd_sf"/>
</dbReference>
<dbReference type="eggNOG" id="COG0072">
    <property type="taxonomic scope" value="Bacteria"/>
</dbReference>
<dbReference type="NCBIfam" id="TIGR00472">
    <property type="entry name" value="pheT_bact"/>
    <property type="match status" value="1"/>
</dbReference>
<comment type="catalytic activity">
    <reaction evidence="14 15">
        <text>tRNA(Phe) + L-phenylalanine + ATP = L-phenylalanyl-tRNA(Phe) + AMP + diphosphate + H(+)</text>
        <dbReference type="Rhea" id="RHEA:19413"/>
        <dbReference type="Rhea" id="RHEA-COMP:9668"/>
        <dbReference type="Rhea" id="RHEA-COMP:9699"/>
        <dbReference type="ChEBI" id="CHEBI:15378"/>
        <dbReference type="ChEBI" id="CHEBI:30616"/>
        <dbReference type="ChEBI" id="CHEBI:33019"/>
        <dbReference type="ChEBI" id="CHEBI:58095"/>
        <dbReference type="ChEBI" id="CHEBI:78442"/>
        <dbReference type="ChEBI" id="CHEBI:78531"/>
        <dbReference type="ChEBI" id="CHEBI:456215"/>
        <dbReference type="EC" id="6.1.1.20"/>
    </reaction>
</comment>
<keyword evidence="8 15" id="KW-0547">Nucleotide-binding</keyword>
<accession>A0A0M2PQM7</accession>
<dbReference type="InterPro" id="IPR033714">
    <property type="entry name" value="tRNA_bind_bactPheRS"/>
</dbReference>
<comment type="similarity">
    <text evidence="2 15">Belongs to the phenylalanyl-tRNA synthetase beta subunit family. Type 1 subfamily.</text>
</comment>
<comment type="cofactor">
    <cofactor evidence="15">
        <name>Mg(2+)</name>
        <dbReference type="ChEBI" id="CHEBI:18420"/>
    </cofactor>
    <text evidence="15">Binds 2 magnesium ions per tetramer.</text>
</comment>
<dbReference type="SMART" id="SM00873">
    <property type="entry name" value="B3_4"/>
    <property type="match status" value="1"/>
</dbReference>
<comment type="subcellular location">
    <subcellularLocation>
        <location evidence="1 15">Cytoplasm</location>
    </subcellularLocation>
</comment>
<evidence type="ECO:0000259" key="17">
    <source>
        <dbReference type="PROSITE" id="PS50886"/>
    </source>
</evidence>
<gene>
    <name evidence="15" type="primary">pheT</name>
    <name evidence="20" type="ORF">PROH_13360</name>
</gene>
<evidence type="ECO:0000313" key="21">
    <source>
        <dbReference type="Proteomes" id="UP000034681"/>
    </source>
</evidence>
<dbReference type="FunFam" id="2.40.50.140:FF:000045">
    <property type="entry name" value="Phenylalanine--tRNA ligase beta subunit"/>
    <property type="match status" value="1"/>
</dbReference>
<keyword evidence="11 16" id="KW-0694">RNA-binding</keyword>
<dbReference type="InterPro" id="IPR005147">
    <property type="entry name" value="tRNA_synthase_B5-dom"/>
</dbReference>
<dbReference type="RefSeq" id="WP_017712280.1">
    <property type="nucleotide sequence ID" value="NZ_KB235937.1"/>
</dbReference>
<dbReference type="Gene3D" id="3.30.930.10">
    <property type="entry name" value="Bira Bifunctional Protein, Domain 2"/>
    <property type="match status" value="1"/>
</dbReference>
<dbReference type="FunFam" id="3.30.70.380:FF:000001">
    <property type="entry name" value="Phenylalanine--tRNA ligase beta subunit"/>
    <property type="match status" value="1"/>
</dbReference>
<dbReference type="EC" id="6.1.1.20" evidence="15"/>
<keyword evidence="7 15" id="KW-0479">Metal-binding</keyword>
<dbReference type="PROSITE" id="PS50886">
    <property type="entry name" value="TRBD"/>
    <property type="match status" value="1"/>
</dbReference>
<dbReference type="SUPFAM" id="SSF46955">
    <property type="entry name" value="Putative DNA-binding domain"/>
    <property type="match status" value="1"/>
</dbReference>
<dbReference type="InterPro" id="IPR005146">
    <property type="entry name" value="B3/B4_tRNA-bd"/>
</dbReference>
<dbReference type="PANTHER" id="PTHR10947">
    <property type="entry name" value="PHENYLALANYL-TRNA SYNTHETASE BETA CHAIN AND LEUCINE-RICH REPEAT-CONTAINING PROTEIN 47"/>
    <property type="match status" value="1"/>
</dbReference>
<evidence type="ECO:0000256" key="1">
    <source>
        <dbReference type="ARBA" id="ARBA00004496"/>
    </source>
</evidence>
<evidence type="ECO:0000256" key="3">
    <source>
        <dbReference type="ARBA" id="ARBA00011209"/>
    </source>
</evidence>
<evidence type="ECO:0000256" key="14">
    <source>
        <dbReference type="ARBA" id="ARBA00049255"/>
    </source>
</evidence>
<dbReference type="GO" id="GO:0004826">
    <property type="term" value="F:phenylalanine-tRNA ligase activity"/>
    <property type="evidence" value="ECO:0007669"/>
    <property type="project" value="UniProtKB-UniRule"/>
</dbReference>
<dbReference type="InterPro" id="IPR009061">
    <property type="entry name" value="DNA-bd_dom_put_sf"/>
</dbReference>
<feature type="domain" description="B5" evidence="19">
    <location>
        <begin position="415"/>
        <end position="501"/>
    </location>
</feature>
<evidence type="ECO:0000256" key="9">
    <source>
        <dbReference type="ARBA" id="ARBA00022840"/>
    </source>
</evidence>
<keyword evidence="13 15" id="KW-0030">Aminoacyl-tRNA synthetase</keyword>